<evidence type="ECO:0000313" key="2">
    <source>
        <dbReference type="EMBL" id="ADK85407.1"/>
    </source>
</evidence>
<dbReference type="InterPro" id="IPR001173">
    <property type="entry name" value="Glyco_trans_2-like"/>
</dbReference>
<dbReference type="KEGG" id="dbr:Deba_2042"/>
<protein>
    <submittedName>
        <fullName evidence="2">Glycosyl transferase family 2</fullName>
    </submittedName>
</protein>
<evidence type="ECO:0000313" key="3">
    <source>
        <dbReference type="Proteomes" id="UP000009047"/>
    </source>
</evidence>
<evidence type="ECO:0000259" key="1">
    <source>
        <dbReference type="Pfam" id="PF00535"/>
    </source>
</evidence>
<dbReference type="InterPro" id="IPR050834">
    <property type="entry name" value="Glycosyltransf_2"/>
</dbReference>
<proteinExistence type="predicted"/>
<dbReference type="AlphaFoldDB" id="E1QI90"/>
<name>E1QI90_DESB2</name>
<dbReference type="Gene3D" id="3.90.550.10">
    <property type="entry name" value="Spore Coat Polysaccharide Biosynthesis Protein SpsA, Chain A"/>
    <property type="match status" value="1"/>
</dbReference>
<accession>E1QI90</accession>
<sequence>MSARPLVSVIIPVHNRQRFIAAAVDSALTQTYPSLEVVIVDDGSDDDTPVVCQDLARRHAPRLRWARQANAGPSAARNHAARLARGDLLAFLDSDDLWLPEKLAKQVPLFEDVDVGLVYAGVRGQTPDGALTPPVPRRYCRGRCFFEILGQNPVPTSATVIRSELFAALGGFDEGRWRAEDKHLWLRAARRAKFAAVAEDLVLRRLLPEGLSVNEAAMMLGELSCLDDIQRLFPPQNAWEARRYRQARLWVRRHYGLNMFNQADYAGARAQLWRAQVLAGGDLGSLPQFVVSLLPAGLADRLRAALRRARRPGRAG</sequence>
<keyword evidence="2" id="KW-0808">Transferase</keyword>
<reference evidence="2 3" key="1">
    <citation type="journal article" date="2010" name="Stand. Genomic Sci.">
        <title>Complete genome sequence of Desulfarculus baarsii type strain (2st14).</title>
        <authorList>
            <person name="Sun H."/>
            <person name="Spring S."/>
            <person name="Lapidus A."/>
            <person name="Davenport K."/>
            <person name="Del Rio T.G."/>
            <person name="Tice H."/>
            <person name="Nolan M."/>
            <person name="Copeland A."/>
            <person name="Cheng J.F."/>
            <person name="Lucas S."/>
            <person name="Tapia R."/>
            <person name="Goodwin L."/>
            <person name="Pitluck S."/>
            <person name="Ivanova N."/>
            <person name="Pagani I."/>
            <person name="Mavromatis K."/>
            <person name="Ovchinnikova G."/>
            <person name="Pati A."/>
            <person name="Chen A."/>
            <person name="Palaniappan K."/>
            <person name="Hauser L."/>
            <person name="Chang Y.J."/>
            <person name="Jeffries C.D."/>
            <person name="Detter J.C."/>
            <person name="Han C."/>
            <person name="Rohde M."/>
            <person name="Brambilla E."/>
            <person name="Goker M."/>
            <person name="Woyke T."/>
            <person name="Bristow J."/>
            <person name="Eisen J.A."/>
            <person name="Markowitz V."/>
            <person name="Hugenholtz P."/>
            <person name="Kyrpides N.C."/>
            <person name="Klenk H.P."/>
            <person name="Land M."/>
        </authorList>
    </citation>
    <scope>NUCLEOTIDE SEQUENCE [LARGE SCALE GENOMIC DNA]</scope>
    <source>
        <strain evidence="3">ATCC 33931 / DSM 2075 / LMG 7858 / VKM B-1802 / 2st14</strain>
    </source>
</reference>
<dbReference type="RefSeq" id="WP_013258848.1">
    <property type="nucleotide sequence ID" value="NC_014365.1"/>
</dbReference>
<feature type="domain" description="Glycosyltransferase 2-like" evidence="1">
    <location>
        <begin position="8"/>
        <end position="137"/>
    </location>
</feature>
<gene>
    <name evidence="2" type="ordered locus">Deba_2042</name>
</gene>
<dbReference type="STRING" id="644282.Deba_2042"/>
<dbReference type="InterPro" id="IPR029044">
    <property type="entry name" value="Nucleotide-diphossugar_trans"/>
</dbReference>
<dbReference type="EMBL" id="CP002085">
    <property type="protein sequence ID" value="ADK85407.1"/>
    <property type="molecule type" value="Genomic_DNA"/>
</dbReference>
<organism evidence="2 3">
    <name type="scientific">Desulfarculus baarsii (strain ATCC 33931 / DSM 2075 / LMG 7858 / VKM B-1802 / 2st14)</name>
    <dbReference type="NCBI Taxonomy" id="644282"/>
    <lineage>
        <taxon>Bacteria</taxon>
        <taxon>Pseudomonadati</taxon>
        <taxon>Thermodesulfobacteriota</taxon>
        <taxon>Desulfarculia</taxon>
        <taxon>Desulfarculales</taxon>
        <taxon>Desulfarculaceae</taxon>
        <taxon>Desulfarculus</taxon>
    </lineage>
</organism>
<dbReference type="HOGENOM" id="CLU_025996_0_0_7"/>
<dbReference type="GO" id="GO:0016740">
    <property type="term" value="F:transferase activity"/>
    <property type="evidence" value="ECO:0007669"/>
    <property type="project" value="UniProtKB-KW"/>
</dbReference>
<dbReference type="Proteomes" id="UP000009047">
    <property type="component" value="Chromosome"/>
</dbReference>
<dbReference type="SUPFAM" id="SSF53448">
    <property type="entry name" value="Nucleotide-diphospho-sugar transferases"/>
    <property type="match status" value="1"/>
</dbReference>
<dbReference type="PANTHER" id="PTHR43685:SF2">
    <property type="entry name" value="GLYCOSYLTRANSFERASE 2-LIKE DOMAIN-CONTAINING PROTEIN"/>
    <property type="match status" value="1"/>
</dbReference>
<dbReference type="Pfam" id="PF00535">
    <property type="entry name" value="Glycos_transf_2"/>
    <property type="match status" value="1"/>
</dbReference>
<keyword evidence="3" id="KW-1185">Reference proteome</keyword>
<dbReference type="eggNOG" id="COG1215">
    <property type="taxonomic scope" value="Bacteria"/>
</dbReference>
<dbReference type="PANTHER" id="PTHR43685">
    <property type="entry name" value="GLYCOSYLTRANSFERASE"/>
    <property type="match status" value="1"/>
</dbReference>
<dbReference type="CAZy" id="GT2">
    <property type="family name" value="Glycosyltransferase Family 2"/>
</dbReference>
<dbReference type="CDD" id="cd00761">
    <property type="entry name" value="Glyco_tranf_GTA_type"/>
    <property type="match status" value="1"/>
</dbReference>